<feature type="compositionally biased region" description="Basic and acidic residues" evidence="1">
    <location>
        <begin position="571"/>
        <end position="584"/>
    </location>
</feature>
<feature type="compositionally biased region" description="Polar residues" evidence="1">
    <location>
        <begin position="606"/>
        <end position="636"/>
    </location>
</feature>
<organism evidence="2">
    <name type="scientific">Tanacetum cinerariifolium</name>
    <name type="common">Dalmatian daisy</name>
    <name type="synonym">Chrysanthemum cinerariifolium</name>
    <dbReference type="NCBI Taxonomy" id="118510"/>
    <lineage>
        <taxon>Eukaryota</taxon>
        <taxon>Viridiplantae</taxon>
        <taxon>Streptophyta</taxon>
        <taxon>Embryophyta</taxon>
        <taxon>Tracheophyta</taxon>
        <taxon>Spermatophyta</taxon>
        <taxon>Magnoliopsida</taxon>
        <taxon>eudicotyledons</taxon>
        <taxon>Gunneridae</taxon>
        <taxon>Pentapetalae</taxon>
        <taxon>asterids</taxon>
        <taxon>campanulids</taxon>
        <taxon>Asterales</taxon>
        <taxon>Asteraceae</taxon>
        <taxon>Asteroideae</taxon>
        <taxon>Anthemideae</taxon>
        <taxon>Anthemidinae</taxon>
        <taxon>Tanacetum</taxon>
    </lineage>
</organism>
<feature type="region of interest" description="Disordered" evidence="1">
    <location>
        <begin position="571"/>
        <end position="639"/>
    </location>
</feature>
<dbReference type="EMBL" id="BKCJ010000927">
    <property type="protein sequence ID" value="GEU37424.1"/>
    <property type="molecule type" value="Genomic_DNA"/>
</dbReference>
<name>A0A6L2JP63_TANCI</name>
<evidence type="ECO:0000256" key="1">
    <source>
        <dbReference type="SAM" id="MobiDB-lite"/>
    </source>
</evidence>
<feature type="region of interest" description="Disordered" evidence="1">
    <location>
        <begin position="198"/>
        <end position="242"/>
    </location>
</feature>
<reference evidence="2" key="1">
    <citation type="journal article" date="2019" name="Sci. Rep.">
        <title>Draft genome of Tanacetum cinerariifolium, the natural source of mosquito coil.</title>
        <authorList>
            <person name="Yamashiro T."/>
            <person name="Shiraishi A."/>
            <person name="Satake H."/>
            <person name="Nakayama K."/>
        </authorList>
    </citation>
    <scope>NUCLEOTIDE SEQUENCE</scope>
</reference>
<sequence>MADENILAPAPTRSDDQILPFAAWVPIGKSNFVLDLQKKQKNPIFQISEDILQNIKFFRAFKITPIDQAYQFVSPPFGDAIMHFVNELGYIEVIHFVSRMAVNNLYQPWRAILFMINQCLTGKTSGSHNIHHRSTYLFHHAKEDLRLGNRKFVPKGEADEVFRMLILNELISNNIRNAPYYNAYLEIVAKHNRKIAVEKEGNKKTTTAKQPKLKPAKEKSSKPAPTPIPKVTKKKSTKPSLAKKAIMGKVTNVQNVKSSFQLVDEADEEPAQLEPKPELEYQCMAIRENVAEATHPLPVDDTFANIIHNSPSPTDAKTCADTNKTSSGGDTKILQIDGDQRKDVDEQARLDFRVSRVAFAGPNPEPTHEEFMANVYPDVHESLKFPADEHVILEEPLSSSETFSSMKNLDDAYTIGDQFLNDKSTEDKQATTTTTAKTLPLPPPPQQQSSTNSDLAARVTALERKFADLEQKNQTLATTSQNLGSRVCTLELQDVPYKVNQTVNEVVKEAVHIALQASLRDRFRELPEADMKEILNQRMFESGSYKSLPRHETLYEALEASMERANRDEFLAKKDESRKRRCDDQDPPSPPPNSDLSKKKRHDSGASGSTQPPAPQSSSWKTFDTRETPSSSSQQKADYKEYKISEADFKNLYPNDFKDLYLLHLQDYTIVSKSRAEIYKDRNDQKKMMPETEVHKFSDGMMNRILEKLDHIVKDFRLFKYNPGMATRIWFEDDSRRSKEFMEVIENGIKIRKFFRSFESFDGGRLRDVDYRLIQRTE</sequence>
<gene>
    <name evidence="2" type="ORF">Tci_009402</name>
</gene>
<comment type="caution">
    <text evidence="2">The sequence shown here is derived from an EMBL/GenBank/DDBJ whole genome shotgun (WGS) entry which is preliminary data.</text>
</comment>
<feature type="compositionally biased region" description="Low complexity" evidence="1">
    <location>
        <begin position="430"/>
        <end position="439"/>
    </location>
</feature>
<dbReference type="AlphaFoldDB" id="A0A6L2JP63"/>
<proteinExistence type="predicted"/>
<evidence type="ECO:0000313" key="2">
    <source>
        <dbReference type="EMBL" id="GEU37424.1"/>
    </source>
</evidence>
<accession>A0A6L2JP63</accession>
<feature type="region of interest" description="Disordered" evidence="1">
    <location>
        <begin position="420"/>
        <end position="455"/>
    </location>
</feature>
<protein>
    <submittedName>
        <fullName evidence="2">Uncharacterized protein</fullName>
    </submittedName>
</protein>